<evidence type="ECO:0000259" key="3">
    <source>
        <dbReference type="Pfam" id="PF03561"/>
    </source>
</evidence>
<dbReference type="PIRSF" id="PIRSF016516">
    <property type="entry name" value="Allantoicase"/>
    <property type="match status" value="1"/>
</dbReference>
<evidence type="ECO:0000256" key="1">
    <source>
        <dbReference type="ARBA" id="ARBA00009242"/>
    </source>
</evidence>
<dbReference type="PANTHER" id="PTHR12045:SF3">
    <property type="entry name" value="INACTIVE ALLANTOICASE-RELATED"/>
    <property type="match status" value="1"/>
</dbReference>
<evidence type="ECO:0000313" key="4">
    <source>
        <dbReference type="EMBL" id="RKS71671.1"/>
    </source>
</evidence>
<dbReference type="Proteomes" id="UP000274601">
    <property type="component" value="Unassembled WGS sequence"/>
</dbReference>
<protein>
    <recommendedName>
        <fullName evidence="2">Probable allantoicase</fullName>
        <ecNumber evidence="2">3.5.3.4</ecNumber>
    </recommendedName>
    <alternativeName>
        <fullName evidence="2">Allantoate amidinohydrolase</fullName>
    </alternativeName>
</protein>
<comment type="catalytic activity">
    <reaction evidence="2">
        <text>allantoate + H2O = (S)-ureidoglycolate + urea</text>
        <dbReference type="Rhea" id="RHEA:11016"/>
        <dbReference type="ChEBI" id="CHEBI:15377"/>
        <dbReference type="ChEBI" id="CHEBI:16199"/>
        <dbReference type="ChEBI" id="CHEBI:17536"/>
        <dbReference type="ChEBI" id="CHEBI:57296"/>
        <dbReference type="EC" id="3.5.3.4"/>
    </reaction>
</comment>
<dbReference type="GO" id="GO:0006144">
    <property type="term" value="P:purine nucleobase metabolic process"/>
    <property type="evidence" value="ECO:0007669"/>
    <property type="project" value="UniProtKB-KW"/>
</dbReference>
<dbReference type="Pfam" id="PF03561">
    <property type="entry name" value="Allantoicase"/>
    <property type="match status" value="2"/>
</dbReference>
<dbReference type="EC" id="3.5.3.4" evidence="2"/>
<feature type="domain" description="Allantoicase" evidence="3">
    <location>
        <begin position="16"/>
        <end position="166"/>
    </location>
</feature>
<gene>
    <name evidence="2" type="primary">alc</name>
    <name evidence="4" type="ORF">BZB76_4478</name>
</gene>
<dbReference type="PANTHER" id="PTHR12045">
    <property type="entry name" value="ALLANTOICASE"/>
    <property type="match status" value="1"/>
</dbReference>
<dbReference type="GO" id="GO:0004037">
    <property type="term" value="F:allantoicase activity"/>
    <property type="evidence" value="ECO:0007669"/>
    <property type="project" value="UniProtKB-UniRule"/>
</dbReference>
<comment type="caution">
    <text evidence="4">The sequence shown here is derived from an EMBL/GenBank/DDBJ whole genome shotgun (WGS) entry which is preliminary data.</text>
</comment>
<dbReference type="HAMAP" id="MF_00813">
    <property type="entry name" value="Allantoicase"/>
    <property type="match status" value="1"/>
</dbReference>
<keyword evidence="5" id="KW-1185">Reference proteome</keyword>
<dbReference type="NCBIfam" id="TIGR02961">
    <property type="entry name" value="allantoicase"/>
    <property type="match status" value="1"/>
</dbReference>
<dbReference type="InterPro" id="IPR015908">
    <property type="entry name" value="Allantoicase_dom"/>
</dbReference>
<reference evidence="4 5" key="1">
    <citation type="submission" date="2018-10" db="EMBL/GenBank/DDBJ databases">
        <title>Genomic Encyclopedia of Archaeal and Bacterial Type Strains, Phase II (KMG-II): from individual species to whole genera.</title>
        <authorList>
            <person name="Goeker M."/>
        </authorList>
    </citation>
    <scope>NUCLEOTIDE SEQUENCE [LARGE SCALE GENOMIC DNA]</scope>
    <source>
        <strain evidence="4 5">DSM 43383</strain>
    </source>
</reference>
<keyword evidence="2" id="KW-0659">Purine metabolism</keyword>
<accession>A0A495QHT3</accession>
<dbReference type="UniPathway" id="UPA00395">
    <property type="reaction ID" value="UER00654"/>
</dbReference>
<dbReference type="EMBL" id="RBWU01000005">
    <property type="protein sequence ID" value="RKS71671.1"/>
    <property type="molecule type" value="Genomic_DNA"/>
</dbReference>
<comment type="pathway">
    <text evidence="2">Nitrogen metabolism; (S)-allantoin degradation; (S)-ureidoglycolate from allantoate (aminidohydrolase route): step 1/1.</text>
</comment>
<dbReference type="InterPro" id="IPR008979">
    <property type="entry name" value="Galactose-bd-like_sf"/>
</dbReference>
<dbReference type="RefSeq" id="WP_121436329.1">
    <property type="nucleotide sequence ID" value="NZ_RBWU01000005.1"/>
</dbReference>
<dbReference type="SUPFAM" id="SSF49785">
    <property type="entry name" value="Galactose-binding domain-like"/>
    <property type="match status" value="2"/>
</dbReference>
<name>A0A495QHT3_9ACTN</name>
<dbReference type="AlphaFoldDB" id="A0A495QHT3"/>
<proteinExistence type="inferred from homology"/>
<dbReference type="Gene3D" id="2.60.120.260">
    <property type="entry name" value="Galactose-binding domain-like"/>
    <property type="match status" value="2"/>
</dbReference>
<organism evidence="4 5">
    <name type="scientific">Actinomadura pelletieri DSM 43383</name>
    <dbReference type="NCBI Taxonomy" id="1120940"/>
    <lineage>
        <taxon>Bacteria</taxon>
        <taxon>Bacillati</taxon>
        <taxon>Actinomycetota</taxon>
        <taxon>Actinomycetes</taxon>
        <taxon>Streptosporangiales</taxon>
        <taxon>Thermomonosporaceae</taxon>
        <taxon>Actinomadura</taxon>
    </lineage>
</organism>
<sequence>MTGFTSLPDLAVRTLGGSVIAASDESFAAKENLLNPWRPEFRPGTFGPKGQLYDGWETARRRDSGHDWALVRLGLPGRIAGVVLDTAWFTGNFPPHASVEACFVDGHPSPAELADADWVVIVPRSALKGDAEHAFTTTEPDRVFTHVRLNVFPDGGVARLRVHGHVTPNPEFLTGLTVDLAALENGARVRDCSDGFYSSAENMLFPGTARTQAEGWETARRRGGGNDWALIALAGRGSIRLAEIDTTNLKFNAPAEFELVGFDDRPPPDERASPLVLIPRTRLQPDTRHRFRLRSPEVTAVRVDIHPDGGLARLRLWGELGAEAEQDLAARWPAHGRTSVREPRWGLPEGRRTRRP</sequence>
<comment type="similarity">
    <text evidence="1 2">Belongs to the allantoicase family.</text>
</comment>
<evidence type="ECO:0000256" key="2">
    <source>
        <dbReference type="HAMAP-Rule" id="MF_00813"/>
    </source>
</evidence>
<dbReference type="OrthoDB" id="2078334at2"/>
<evidence type="ECO:0000313" key="5">
    <source>
        <dbReference type="Proteomes" id="UP000274601"/>
    </source>
</evidence>
<keyword evidence="2" id="KW-0378">Hydrolase</keyword>
<feature type="domain" description="Allantoicase" evidence="3">
    <location>
        <begin position="186"/>
        <end position="319"/>
    </location>
</feature>
<dbReference type="InterPro" id="IPR005164">
    <property type="entry name" value="Allantoicase"/>
</dbReference>
<dbReference type="GO" id="GO:0000256">
    <property type="term" value="P:allantoin catabolic process"/>
    <property type="evidence" value="ECO:0007669"/>
    <property type="project" value="UniProtKB-UniRule"/>
</dbReference>